<evidence type="ECO:0000259" key="1">
    <source>
        <dbReference type="Pfam" id="PF01844"/>
    </source>
</evidence>
<dbReference type="EMBL" id="FNVK01000032">
    <property type="protein sequence ID" value="SEG11856.1"/>
    <property type="molecule type" value="Genomic_DNA"/>
</dbReference>
<dbReference type="RefSeq" id="WP_011379485.1">
    <property type="nucleotide sequence ID" value="NC_007614.1"/>
</dbReference>
<dbReference type="GO" id="GO:0003676">
    <property type="term" value="F:nucleic acid binding"/>
    <property type="evidence" value="ECO:0007669"/>
    <property type="project" value="InterPro"/>
</dbReference>
<dbReference type="eggNOG" id="COG1403">
    <property type="taxonomic scope" value="Bacteria"/>
</dbReference>
<dbReference type="GO" id="GO:0004519">
    <property type="term" value="F:endonuclease activity"/>
    <property type="evidence" value="ECO:0007669"/>
    <property type="project" value="InterPro"/>
</dbReference>
<dbReference type="EMBL" id="CP000103">
    <property type="protein sequence ID" value="ABB73430.1"/>
    <property type="molecule type" value="Genomic_DNA"/>
</dbReference>
<proteinExistence type="predicted"/>
<dbReference type="CDD" id="cd00085">
    <property type="entry name" value="HNHc"/>
    <property type="match status" value="1"/>
</dbReference>
<reference evidence="4" key="2">
    <citation type="submission" date="2005-08" db="EMBL/GenBank/DDBJ databases">
        <title>Complete sequence of chromosome 1 of Nitrosospira multiformis ATCC 25196.</title>
        <authorList>
            <person name="Copeland A."/>
            <person name="Lucas S."/>
            <person name="Lapidus A."/>
            <person name="Barry K."/>
            <person name="Detter J.C."/>
            <person name="Glavina T."/>
            <person name="Hammon N."/>
            <person name="Israni S."/>
            <person name="Pitluck S."/>
            <person name="Chain P."/>
            <person name="Malfatti S."/>
            <person name="Shin M."/>
            <person name="Vergez L."/>
            <person name="Schmutz J."/>
            <person name="Larimer F."/>
            <person name="Land M."/>
            <person name="Hauser L."/>
            <person name="Kyrpides N."/>
            <person name="Lykidis A."/>
            <person name="Richardson P."/>
        </authorList>
    </citation>
    <scope>NUCLEOTIDE SEQUENCE [LARGE SCALE GENOMIC DNA]</scope>
    <source>
        <strain evidence="4">ATCC 25196 / NCIMB 11849 / C 71</strain>
    </source>
</reference>
<reference evidence="3 5" key="4">
    <citation type="submission" date="2016-10" db="EMBL/GenBank/DDBJ databases">
        <authorList>
            <person name="de Groot N.N."/>
        </authorList>
    </citation>
    <scope>NUCLEOTIDE SEQUENCE [LARGE SCALE GENOMIC DNA]</scope>
    <source>
        <strain evidence="3 5">Nl13</strain>
    </source>
</reference>
<dbReference type="GO" id="GO:0008270">
    <property type="term" value="F:zinc ion binding"/>
    <property type="evidence" value="ECO:0007669"/>
    <property type="project" value="InterPro"/>
</dbReference>
<dbReference type="Pfam" id="PF01844">
    <property type="entry name" value="HNH"/>
    <property type="match status" value="1"/>
</dbReference>
<dbReference type="Gene3D" id="1.10.30.50">
    <property type="match status" value="1"/>
</dbReference>
<dbReference type="OrthoDB" id="4485927at2"/>
<dbReference type="Proteomes" id="UP000236751">
    <property type="component" value="Unassembled WGS sequence"/>
</dbReference>
<dbReference type="InterPro" id="IPR002711">
    <property type="entry name" value="HNH"/>
</dbReference>
<gene>
    <name evidence="2" type="ordered locus">Nmul_A0121</name>
    <name evidence="3" type="ORF">SAMN05216403_13216</name>
</gene>
<sequence length="216" mass="24769">MIKLNKLTVPPEIAEKIRQRQQHYNELDAKGEQIPDSLASAYKAPEVKELLRCETAEKCAYCESKISHVDYGDVEHLLPKSKFPQLRYSYENLTYTCSVCNTKKGDFFDAQTPLLNPYKDKPEDHLMAVGSMIFFIPGSDRGLVTQKRLALNRSNLVERRGERLESVATLIDQIARTKTSAIREVLLHELKEECEASEEYAFVVRTYVEAVLPWIN</sequence>
<accession>Q2YCU1</accession>
<dbReference type="AlphaFoldDB" id="Q2YCU1"/>
<dbReference type="Proteomes" id="UP000002718">
    <property type="component" value="Chromosome"/>
</dbReference>
<evidence type="ECO:0000313" key="2">
    <source>
        <dbReference type="EMBL" id="ABB73430.1"/>
    </source>
</evidence>
<name>Q2YCU1_NITMU</name>
<reference evidence="2 4" key="3">
    <citation type="journal article" date="2008" name="Appl. Environ. Microbiol.">
        <title>Complete genome sequence of Nitrosospira multiformis, an ammonia-oxidizing bacterium from the soil environment.</title>
        <authorList>
            <person name="Norton J.M."/>
            <person name="Klotz M.G."/>
            <person name="Stein L.Y."/>
            <person name="Arp D.J."/>
            <person name="Bottomley P.J."/>
            <person name="Chain P.S."/>
            <person name="Hauser L.J."/>
            <person name="Land M.L."/>
            <person name="Larimer F.W."/>
            <person name="Shin M.W."/>
            <person name="Starkenburg S.R."/>
        </authorList>
    </citation>
    <scope>NUCLEOTIDE SEQUENCE [LARGE SCALE GENOMIC DNA]</scope>
    <source>
        <strain evidence="2">ATCC 25196</strain>
        <strain evidence="4">ATCC 25196 / NCIMB 11849 / C 71</strain>
    </source>
</reference>
<protein>
    <submittedName>
        <fullName evidence="3">TIGR02646 family protein</fullName>
    </submittedName>
</protein>
<dbReference type="KEGG" id="nmu:Nmul_A0121"/>
<evidence type="ECO:0000313" key="5">
    <source>
        <dbReference type="Proteomes" id="UP000236751"/>
    </source>
</evidence>
<reference evidence="2" key="1">
    <citation type="submission" date="2005-08" db="EMBL/GenBank/DDBJ databases">
        <title>Complete sequence of Chromosome 1 of Nitrosospira multiformis ATCC 25196.</title>
        <authorList>
            <consortium name="US DOE Joint Genome Institute"/>
            <person name="Copeland A."/>
            <person name="Lucas S."/>
            <person name="Lapidus A."/>
            <person name="Barry K."/>
            <person name="Detter J.C."/>
            <person name="Glavina T."/>
            <person name="Hammon N."/>
            <person name="Israni S."/>
            <person name="Pitluck S."/>
            <person name="Chain P."/>
            <person name="Malfatti S."/>
            <person name="Shin M."/>
            <person name="Vergez L."/>
            <person name="Schmutz J."/>
            <person name="Larimer F."/>
            <person name="Land M."/>
            <person name="Hauser L."/>
            <person name="Kyrpides N."/>
            <person name="Lykidis A."/>
            <person name="Richardson P."/>
        </authorList>
    </citation>
    <scope>NUCLEOTIDE SEQUENCE</scope>
    <source>
        <strain evidence="2">ATCC 25196</strain>
    </source>
</reference>
<feature type="domain" description="HNH" evidence="1">
    <location>
        <begin position="59"/>
        <end position="106"/>
    </location>
</feature>
<dbReference type="HOGENOM" id="CLU_071576_3_1_4"/>
<organism evidence="2 4">
    <name type="scientific">Nitrosospira multiformis (strain ATCC 25196 / NCIMB 11849 / C 71)</name>
    <dbReference type="NCBI Taxonomy" id="323848"/>
    <lineage>
        <taxon>Bacteria</taxon>
        <taxon>Pseudomonadati</taxon>
        <taxon>Pseudomonadota</taxon>
        <taxon>Betaproteobacteria</taxon>
        <taxon>Nitrosomonadales</taxon>
        <taxon>Nitrosomonadaceae</taxon>
        <taxon>Nitrosospira</taxon>
    </lineage>
</organism>
<evidence type="ECO:0000313" key="3">
    <source>
        <dbReference type="EMBL" id="SEG11856.1"/>
    </source>
</evidence>
<keyword evidence="4" id="KW-1185">Reference proteome</keyword>
<evidence type="ECO:0000313" key="4">
    <source>
        <dbReference type="Proteomes" id="UP000002718"/>
    </source>
</evidence>
<dbReference type="InterPro" id="IPR003615">
    <property type="entry name" value="HNH_nuc"/>
</dbReference>
<dbReference type="STRING" id="323848.Nmul_A0121"/>